<dbReference type="EMBL" id="CP019650">
    <property type="protein sequence ID" value="AQQ66361.1"/>
    <property type="molecule type" value="Genomic_DNA"/>
</dbReference>
<dbReference type="AlphaFoldDB" id="A0A1Q2M0Y0"/>
<name>A0A1Q2M0Y0_9GAMM</name>
<protein>
    <submittedName>
        <fullName evidence="1">Uncharacterized protein</fullName>
    </submittedName>
</protein>
<accession>A0A1Q2M0Y0</accession>
<dbReference type="STRING" id="260552.Mag101_00880"/>
<reference evidence="1" key="1">
    <citation type="submission" date="2017-02" db="EMBL/GenBank/DDBJ databases">
        <title>Genome of Microbulbifer agarilyticus GP101.</title>
        <authorList>
            <person name="Jung J."/>
            <person name="Bae S.S."/>
            <person name="Baek K."/>
        </authorList>
    </citation>
    <scope>NUCLEOTIDE SEQUENCE [LARGE SCALE GENOMIC DNA]</scope>
    <source>
        <strain evidence="1">GP101</strain>
    </source>
</reference>
<gene>
    <name evidence="1" type="ORF">Mag101_00880</name>
</gene>
<dbReference type="KEGG" id="maga:Mag101_00880"/>
<sequence>MKSFLQKLVRTRSFEEDFVHEDILEHCWKVEIDNLVAVDGCFEQYFENAEYSDVTIYVAGKEDGPNALSLKAAESILLNLSHYLDIYDSAIGFHWNDGWWKLESLVFPYQVKGIWYMYLSSEYGADYCYCWVKEDDVLEEYKGIVVDCPGDGSIAQVLPTVCAVINNLRECAQVTAKLSEIDLAIESRKTIGLDLINPLMQITEQHKSDIPEYMYSHLTKLLGGIRKNAENS</sequence>
<evidence type="ECO:0000313" key="1">
    <source>
        <dbReference type="EMBL" id="AQQ66361.1"/>
    </source>
</evidence>
<dbReference type="RefSeq" id="WP_077399475.1">
    <property type="nucleotide sequence ID" value="NZ_CP019650.1"/>
</dbReference>
<organism evidence="1 2">
    <name type="scientific">Microbulbifer agarilyticus</name>
    <dbReference type="NCBI Taxonomy" id="260552"/>
    <lineage>
        <taxon>Bacteria</taxon>
        <taxon>Pseudomonadati</taxon>
        <taxon>Pseudomonadota</taxon>
        <taxon>Gammaproteobacteria</taxon>
        <taxon>Cellvibrionales</taxon>
        <taxon>Microbulbiferaceae</taxon>
        <taxon>Microbulbifer</taxon>
    </lineage>
</organism>
<evidence type="ECO:0000313" key="2">
    <source>
        <dbReference type="Proteomes" id="UP000188219"/>
    </source>
</evidence>
<proteinExistence type="predicted"/>
<keyword evidence="2" id="KW-1185">Reference proteome</keyword>
<dbReference type="Proteomes" id="UP000188219">
    <property type="component" value="Chromosome"/>
</dbReference>